<dbReference type="EMBL" id="JAWDGP010005130">
    <property type="protein sequence ID" value="KAK3759408.1"/>
    <property type="molecule type" value="Genomic_DNA"/>
</dbReference>
<evidence type="ECO:0000313" key="3">
    <source>
        <dbReference type="Proteomes" id="UP001283361"/>
    </source>
</evidence>
<organism evidence="2 3">
    <name type="scientific">Elysia crispata</name>
    <name type="common">lettuce slug</name>
    <dbReference type="NCBI Taxonomy" id="231223"/>
    <lineage>
        <taxon>Eukaryota</taxon>
        <taxon>Metazoa</taxon>
        <taxon>Spiralia</taxon>
        <taxon>Lophotrochozoa</taxon>
        <taxon>Mollusca</taxon>
        <taxon>Gastropoda</taxon>
        <taxon>Heterobranchia</taxon>
        <taxon>Euthyneura</taxon>
        <taxon>Panpulmonata</taxon>
        <taxon>Sacoglossa</taxon>
        <taxon>Placobranchoidea</taxon>
        <taxon>Plakobranchidae</taxon>
        <taxon>Elysia</taxon>
    </lineage>
</organism>
<keyword evidence="3" id="KW-1185">Reference proteome</keyword>
<gene>
    <name evidence="2" type="ORF">RRG08_023525</name>
</gene>
<feature type="transmembrane region" description="Helical" evidence="1">
    <location>
        <begin position="84"/>
        <end position="106"/>
    </location>
</feature>
<keyword evidence="1" id="KW-0472">Membrane</keyword>
<reference evidence="2" key="1">
    <citation type="journal article" date="2023" name="G3 (Bethesda)">
        <title>A reference genome for the long-term kleptoplast-retaining sea slug Elysia crispata morphotype clarki.</title>
        <authorList>
            <person name="Eastman K.E."/>
            <person name="Pendleton A.L."/>
            <person name="Shaikh M.A."/>
            <person name="Suttiyut T."/>
            <person name="Ogas R."/>
            <person name="Tomko P."/>
            <person name="Gavelis G."/>
            <person name="Widhalm J.R."/>
            <person name="Wisecaver J.H."/>
        </authorList>
    </citation>
    <scope>NUCLEOTIDE SEQUENCE</scope>
    <source>
        <strain evidence="2">ECLA1</strain>
    </source>
</reference>
<evidence type="ECO:0000256" key="1">
    <source>
        <dbReference type="SAM" id="Phobius"/>
    </source>
</evidence>
<proteinExistence type="predicted"/>
<dbReference type="AlphaFoldDB" id="A0AAE0YYE7"/>
<accession>A0AAE0YYE7</accession>
<keyword evidence="1" id="KW-1133">Transmembrane helix</keyword>
<comment type="caution">
    <text evidence="2">The sequence shown here is derived from an EMBL/GenBank/DDBJ whole genome shotgun (WGS) entry which is preliminary data.</text>
</comment>
<protein>
    <submittedName>
        <fullName evidence="2">Uncharacterized protein</fullName>
    </submittedName>
</protein>
<evidence type="ECO:0000313" key="2">
    <source>
        <dbReference type="EMBL" id="KAK3759408.1"/>
    </source>
</evidence>
<dbReference type="Proteomes" id="UP001283361">
    <property type="component" value="Unassembled WGS sequence"/>
</dbReference>
<name>A0AAE0YYE7_9GAST</name>
<sequence>MTVYAENFPRISQGSFIRIMQRFKLLKLAERVIEAIIGTGSKNTQESSPEDYHDTLRNSPSLLVETCEIPAQTITISKAQRQPLPIVAIFLPVLVHMFLHLVKYIFLCPEF</sequence>
<keyword evidence="1" id="KW-0812">Transmembrane</keyword>